<name>A0ABW9E7U4_9BURK</name>
<dbReference type="SUPFAM" id="SSF82171">
    <property type="entry name" value="DPP6 N-terminal domain-like"/>
    <property type="match status" value="1"/>
</dbReference>
<evidence type="ECO:0000259" key="1">
    <source>
        <dbReference type="Pfam" id="PF12894"/>
    </source>
</evidence>
<dbReference type="Gene3D" id="2.130.10.10">
    <property type="entry name" value="YVTN repeat-like/Quinoprotein amine dehydrogenase"/>
    <property type="match status" value="2"/>
</dbReference>
<evidence type="ECO:0000313" key="3">
    <source>
        <dbReference type="Proteomes" id="UP001629392"/>
    </source>
</evidence>
<evidence type="ECO:0000313" key="2">
    <source>
        <dbReference type="EMBL" id="MFM0715604.1"/>
    </source>
</evidence>
<dbReference type="InterPro" id="IPR024977">
    <property type="entry name" value="Apc4-like_WD40_dom"/>
</dbReference>
<dbReference type="PANTHER" id="PTHR19879:SF9">
    <property type="entry name" value="TRANSCRIPTION INITIATION FACTOR TFIID SUBUNIT 5"/>
    <property type="match status" value="1"/>
</dbReference>
<comment type="caution">
    <text evidence="2">The sequence shown here is derived from an EMBL/GenBank/DDBJ whole genome shotgun (WGS) entry which is preliminary data.</text>
</comment>
<dbReference type="SMART" id="SM00320">
    <property type="entry name" value="WD40"/>
    <property type="match status" value="6"/>
</dbReference>
<dbReference type="InterPro" id="IPR011659">
    <property type="entry name" value="WD40"/>
</dbReference>
<sequence>MNAPPALVELLGARWVAEASVIEVVWDTSGQWAGFALGDGTLALATGVWDGGPRLKLREGGSVEFQQAQAPPAPLARFSVHENTCLALATDPAGGFLSAGDDGRLVHLRLDGSSELIAHEDGAWIDRVAASPAGGRAYACGRKVHWLGPKPACLMLSGSATSLVFDPSGTQLAISHHGGVTIWAADTLRERQLTWPGYHRDVAWSPDGRYLVSGMEENALHGWRLPDGGDIEMGGYPGQPRSLSFSADGRFIATSGGMRAVCWSFDSLGPNDGPHECGIAGKSPVSRVACHPAHSLIAVGYHGGAVLLCQPGSSDILLIQGSGNSAVTAMAWSPDGRRLALGTDAGELAIVFLPNELFRFGARR</sequence>
<dbReference type="Proteomes" id="UP001629392">
    <property type="component" value="Unassembled WGS sequence"/>
</dbReference>
<accession>A0ABW9E7U4</accession>
<dbReference type="EMBL" id="JAQQCL010000002">
    <property type="protein sequence ID" value="MFM0715604.1"/>
    <property type="molecule type" value="Genomic_DNA"/>
</dbReference>
<keyword evidence="3" id="KW-1185">Reference proteome</keyword>
<dbReference type="RefSeq" id="WP_408152263.1">
    <property type="nucleotide sequence ID" value="NZ_JAQQCJ010000002.1"/>
</dbReference>
<dbReference type="Pfam" id="PF07676">
    <property type="entry name" value="PD40"/>
    <property type="match status" value="1"/>
</dbReference>
<dbReference type="InterPro" id="IPR015943">
    <property type="entry name" value="WD40/YVTN_repeat-like_dom_sf"/>
</dbReference>
<feature type="domain" description="Anaphase-promoting complex subunit 4-like WD40" evidence="1">
    <location>
        <begin position="292"/>
        <end position="351"/>
    </location>
</feature>
<organism evidence="2 3">
    <name type="scientific">Paraburkholderia strydomiana</name>
    <dbReference type="NCBI Taxonomy" id="1245417"/>
    <lineage>
        <taxon>Bacteria</taxon>
        <taxon>Pseudomonadati</taxon>
        <taxon>Pseudomonadota</taxon>
        <taxon>Betaproteobacteria</taxon>
        <taxon>Burkholderiales</taxon>
        <taxon>Burkholderiaceae</taxon>
        <taxon>Paraburkholderia</taxon>
    </lineage>
</organism>
<proteinExistence type="predicted"/>
<gene>
    <name evidence="2" type="ORF">PQQ73_04605</name>
</gene>
<dbReference type="InterPro" id="IPR001680">
    <property type="entry name" value="WD40_rpt"/>
</dbReference>
<reference evidence="2 3" key="1">
    <citation type="journal article" date="2024" name="Chem. Sci.">
        <title>Discovery of megapolipeptins by genome mining of a Burkholderiales bacteria collection.</title>
        <authorList>
            <person name="Paulo B.S."/>
            <person name="Recchia M.J.J."/>
            <person name="Lee S."/>
            <person name="Fergusson C.H."/>
            <person name="Romanowski S.B."/>
            <person name="Hernandez A."/>
            <person name="Krull N."/>
            <person name="Liu D.Y."/>
            <person name="Cavanagh H."/>
            <person name="Bos A."/>
            <person name="Gray C.A."/>
            <person name="Murphy B.T."/>
            <person name="Linington R.G."/>
            <person name="Eustaquio A.S."/>
        </authorList>
    </citation>
    <scope>NUCLEOTIDE SEQUENCE [LARGE SCALE GENOMIC DNA]</scope>
    <source>
        <strain evidence="2 3">RL17-350-BIC-E</strain>
    </source>
</reference>
<protein>
    <submittedName>
        <fullName evidence="2">WD40 repeat domain-containing protein</fullName>
    </submittedName>
</protein>
<dbReference type="Pfam" id="PF12894">
    <property type="entry name" value="ANAPC4_WD40"/>
    <property type="match status" value="1"/>
</dbReference>
<dbReference type="PANTHER" id="PTHR19879">
    <property type="entry name" value="TRANSCRIPTION INITIATION FACTOR TFIID"/>
    <property type="match status" value="1"/>
</dbReference>